<dbReference type="PATRIC" id="fig|1056511.3.peg.2719"/>
<evidence type="ECO:0000256" key="1">
    <source>
        <dbReference type="ARBA" id="ARBA00004651"/>
    </source>
</evidence>
<gene>
    <name evidence="13" type="ORF">C942_01642</name>
</gene>
<dbReference type="GO" id="GO:0140359">
    <property type="term" value="F:ABC-type transporter activity"/>
    <property type="evidence" value="ECO:0007669"/>
    <property type="project" value="InterPro"/>
</dbReference>
<evidence type="ECO:0000313" key="13">
    <source>
        <dbReference type="EMBL" id="ELR65071.1"/>
    </source>
</evidence>
<feature type="transmembrane region" description="Helical" evidence="11">
    <location>
        <begin position="245"/>
        <end position="263"/>
    </location>
</feature>
<keyword evidence="5" id="KW-0762">Sugar transport</keyword>
<evidence type="ECO:0000259" key="12">
    <source>
        <dbReference type="PROSITE" id="PS51012"/>
    </source>
</evidence>
<feature type="transmembrane region" description="Helical" evidence="11">
    <location>
        <begin position="118"/>
        <end position="150"/>
    </location>
</feature>
<dbReference type="GO" id="GO:0015920">
    <property type="term" value="P:lipopolysaccharide transport"/>
    <property type="evidence" value="ECO:0007669"/>
    <property type="project" value="TreeGrafter"/>
</dbReference>
<dbReference type="OrthoDB" id="9786910at2"/>
<comment type="caution">
    <text evidence="13">The sequence shown here is derived from an EMBL/GenBank/DDBJ whole genome shotgun (WGS) entry which is preliminary data.</text>
</comment>
<feature type="transmembrane region" description="Helical" evidence="11">
    <location>
        <begin position="38"/>
        <end position="59"/>
    </location>
</feature>
<evidence type="ECO:0000256" key="4">
    <source>
        <dbReference type="ARBA" id="ARBA00022475"/>
    </source>
</evidence>
<feature type="domain" description="ABC transmembrane type-2" evidence="12">
    <location>
        <begin position="39"/>
        <end position="266"/>
    </location>
</feature>
<sequence length="274" mass="31039">MLNFSLSPMYLVRSLKKNFQLIKTLTKRDILGRYKGSFMGLLWSFLTPLFMLSVYTFVFGEILKVRWTDGSSGDVPGQFAMLLFAGLIVFNLFADCVNRAPTLILSNVSYVKKIVFPLEIMPIVLILSTLFHTMISFIVWLAVYVILFGVPQSTLLLLPVVITPFILLMLGLVYFLAAFGVFVRDISQVVGLVCTALMFLSPIFFPISSLPDAYQQVVHLNPLTIPIEQIRNVIYFGELPEWELLANYLSISILVSIVGFYFFQKTRKAFADVL</sequence>
<evidence type="ECO:0000256" key="2">
    <source>
        <dbReference type="ARBA" id="ARBA00007783"/>
    </source>
</evidence>
<reference evidence="13 14" key="1">
    <citation type="submission" date="2012-12" db="EMBL/GenBank/DDBJ databases">
        <title>Genome Assembly of Photobacterium sp. AK15.</title>
        <authorList>
            <person name="Khatri I."/>
            <person name="Vaidya B."/>
            <person name="Srinivas T.N.R."/>
            <person name="Subramanian S."/>
            <person name="Pinnaka A."/>
        </authorList>
    </citation>
    <scope>NUCLEOTIDE SEQUENCE [LARGE SCALE GENOMIC DNA]</scope>
    <source>
        <strain evidence="13 14">AK15</strain>
    </source>
</reference>
<dbReference type="PRINTS" id="PR00164">
    <property type="entry name" value="ABC2TRNSPORT"/>
</dbReference>
<name>L8J8D2_9GAMM</name>
<comment type="similarity">
    <text evidence="2 11">Belongs to the ABC-2 integral membrane protein family.</text>
</comment>
<evidence type="ECO:0000256" key="3">
    <source>
        <dbReference type="ARBA" id="ARBA00022448"/>
    </source>
</evidence>
<keyword evidence="8 11" id="KW-1133">Transmembrane helix</keyword>
<keyword evidence="14" id="KW-1185">Reference proteome</keyword>
<evidence type="ECO:0000256" key="5">
    <source>
        <dbReference type="ARBA" id="ARBA00022597"/>
    </source>
</evidence>
<evidence type="ECO:0000256" key="7">
    <source>
        <dbReference type="ARBA" id="ARBA00022903"/>
    </source>
</evidence>
<evidence type="ECO:0000256" key="9">
    <source>
        <dbReference type="ARBA" id="ARBA00023047"/>
    </source>
</evidence>
<evidence type="ECO:0000256" key="10">
    <source>
        <dbReference type="ARBA" id="ARBA00023136"/>
    </source>
</evidence>
<dbReference type="AlphaFoldDB" id="L8J8D2"/>
<keyword evidence="10 11" id="KW-0472">Membrane</keyword>
<dbReference type="EMBL" id="AMZO01000020">
    <property type="protein sequence ID" value="ELR65071.1"/>
    <property type="molecule type" value="Genomic_DNA"/>
</dbReference>
<evidence type="ECO:0000256" key="6">
    <source>
        <dbReference type="ARBA" id="ARBA00022692"/>
    </source>
</evidence>
<organism evidence="13 14">
    <name type="scientific">Photobacterium marinum</name>
    <dbReference type="NCBI Taxonomy" id="1056511"/>
    <lineage>
        <taxon>Bacteria</taxon>
        <taxon>Pseudomonadati</taxon>
        <taxon>Pseudomonadota</taxon>
        <taxon>Gammaproteobacteria</taxon>
        <taxon>Vibrionales</taxon>
        <taxon>Vibrionaceae</taxon>
        <taxon>Photobacterium</taxon>
    </lineage>
</organism>
<dbReference type="RefSeq" id="WP_007466452.1">
    <property type="nucleotide sequence ID" value="NZ_AMZO01000020.1"/>
</dbReference>
<feature type="transmembrane region" description="Helical" evidence="11">
    <location>
        <begin position="156"/>
        <end position="182"/>
    </location>
</feature>
<dbReference type="GO" id="GO:0015774">
    <property type="term" value="P:polysaccharide transport"/>
    <property type="evidence" value="ECO:0007669"/>
    <property type="project" value="UniProtKB-KW"/>
</dbReference>
<dbReference type="GO" id="GO:0043190">
    <property type="term" value="C:ATP-binding cassette (ABC) transporter complex"/>
    <property type="evidence" value="ECO:0007669"/>
    <property type="project" value="InterPro"/>
</dbReference>
<dbReference type="PIRSF" id="PIRSF006648">
    <property type="entry name" value="DrrB"/>
    <property type="match status" value="1"/>
</dbReference>
<evidence type="ECO:0000313" key="14">
    <source>
        <dbReference type="Proteomes" id="UP000011134"/>
    </source>
</evidence>
<proteinExistence type="inferred from homology"/>
<dbReference type="PANTHER" id="PTHR30413:SF10">
    <property type="entry name" value="CAPSULE POLYSACCHARIDE EXPORT INNER-MEMBRANE PROTEIN CTRC"/>
    <property type="match status" value="1"/>
</dbReference>
<keyword evidence="4 11" id="KW-1003">Cell membrane</keyword>
<dbReference type="PROSITE" id="PS51012">
    <property type="entry name" value="ABC_TM2"/>
    <property type="match status" value="1"/>
</dbReference>
<keyword evidence="3 11" id="KW-0813">Transport</keyword>
<evidence type="ECO:0000256" key="11">
    <source>
        <dbReference type="RuleBase" id="RU361157"/>
    </source>
</evidence>
<feature type="transmembrane region" description="Helical" evidence="11">
    <location>
        <begin position="189"/>
        <end position="207"/>
    </location>
</feature>
<dbReference type="Pfam" id="PF01061">
    <property type="entry name" value="ABC2_membrane"/>
    <property type="match status" value="1"/>
</dbReference>
<dbReference type="InterPro" id="IPR013525">
    <property type="entry name" value="ABC2_TM"/>
</dbReference>
<keyword evidence="9" id="KW-0625">Polysaccharide transport</keyword>
<dbReference type="PANTHER" id="PTHR30413">
    <property type="entry name" value="INNER MEMBRANE TRANSPORT PERMEASE"/>
    <property type="match status" value="1"/>
</dbReference>
<dbReference type="Proteomes" id="UP000011134">
    <property type="component" value="Unassembled WGS sequence"/>
</dbReference>
<dbReference type="InterPro" id="IPR000412">
    <property type="entry name" value="ABC_2_transport"/>
</dbReference>
<feature type="transmembrane region" description="Helical" evidence="11">
    <location>
        <begin position="79"/>
        <end position="97"/>
    </location>
</feature>
<protein>
    <recommendedName>
        <fullName evidence="11">Transport permease protein</fullName>
    </recommendedName>
</protein>
<keyword evidence="7" id="KW-0972">Capsule biogenesis/degradation</keyword>
<keyword evidence="6 11" id="KW-0812">Transmembrane</keyword>
<dbReference type="InterPro" id="IPR047817">
    <property type="entry name" value="ABC2_TM_bact-type"/>
</dbReference>
<evidence type="ECO:0000256" key="8">
    <source>
        <dbReference type="ARBA" id="ARBA00022989"/>
    </source>
</evidence>
<comment type="subcellular location">
    <subcellularLocation>
        <location evidence="11">Cell inner membrane</location>
        <topology evidence="11">Multi-pass membrane protein</topology>
    </subcellularLocation>
    <subcellularLocation>
        <location evidence="1">Cell membrane</location>
        <topology evidence="1">Multi-pass membrane protein</topology>
    </subcellularLocation>
</comment>
<accession>L8J8D2</accession>